<evidence type="ECO:0000259" key="1">
    <source>
        <dbReference type="Pfam" id="PF10090"/>
    </source>
</evidence>
<dbReference type="AlphaFoldDB" id="A0AAU8MP27"/>
<organism evidence="2">
    <name type="scientific">Wolbachia endosymbiont of Ephestia elutella</name>
    <dbReference type="NCBI Taxonomy" id="3231696"/>
    <lineage>
        <taxon>Bacteria</taxon>
        <taxon>Pseudomonadati</taxon>
        <taxon>Pseudomonadota</taxon>
        <taxon>Alphaproteobacteria</taxon>
        <taxon>Rickettsiales</taxon>
        <taxon>Anaplasmataceae</taxon>
        <taxon>Wolbachieae</taxon>
        <taxon>Wolbachia</taxon>
    </lineage>
</organism>
<sequence>MKKKVKLQWRVSECPTENLIEKINKIISNMVITIISAVAQIELVSILLTKTEDKTLLTIKVVNEHKSISTLLVSKLTKKNDIRLDTKDIIIYMTSLLLEQYNTKINCTCESNSLNIGLTIT</sequence>
<evidence type="ECO:0000313" key="2">
    <source>
        <dbReference type="EMBL" id="XCO73027.1"/>
    </source>
</evidence>
<gene>
    <name evidence="2" type="ORF">ABS251_01610</name>
</gene>
<proteinExistence type="predicted"/>
<dbReference type="EMBL" id="CP159923">
    <property type="protein sequence ID" value="XCO73027.1"/>
    <property type="molecule type" value="Genomic_DNA"/>
</dbReference>
<protein>
    <submittedName>
        <fullName evidence="2">Histidine phosphotransferase family protein</fullName>
    </submittedName>
</protein>
<dbReference type="Pfam" id="PF10090">
    <property type="entry name" value="HPTransfase"/>
    <property type="match status" value="1"/>
</dbReference>
<name>A0AAU8MP27_9RICK</name>
<reference evidence="2" key="1">
    <citation type="submission" date="2024-06" db="EMBL/GenBank/DDBJ databases">
        <authorList>
            <person name="Al-Khalidi N."/>
            <person name="Al-Zurfi S.M."/>
            <person name="Lahuf A."/>
        </authorList>
    </citation>
    <scope>NUCLEOTIDE SEQUENCE</scope>
    <source>
        <strain evidence="2">Karbala-1</strain>
    </source>
</reference>
<feature type="domain" description="Histidine phosphotransferase ChpT C-terminal" evidence="1">
    <location>
        <begin position="3"/>
        <end position="108"/>
    </location>
</feature>
<accession>A0AAU8MP27</accession>
<dbReference type="InterPro" id="IPR018762">
    <property type="entry name" value="ChpT_C"/>
</dbReference>